<dbReference type="AlphaFoldDB" id="K6YMK9"/>
<dbReference type="Proteomes" id="UP000006327">
    <property type="component" value="Unassembled WGS sequence"/>
</dbReference>
<dbReference type="STRING" id="493475.GARC_0877"/>
<organism evidence="1 2">
    <name type="scientific">Paraglaciecola arctica BSs20135</name>
    <dbReference type="NCBI Taxonomy" id="493475"/>
    <lineage>
        <taxon>Bacteria</taxon>
        <taxon>Pseudomonadati</taxon>
        <taxon>Pseudomonadota</taxon>
        <taxon>Gammaproteobacteria</taxon>
        <taxon>Alteromonadales</taxon>
        <taxon>Alteromonadaceae</taxon>
        <taxon>Paraglaciecola</taxon>
    </lineage>
</organism>
<proteinExistence type="predicted"/>
<evidence type="ECO:0000313" key="2">
    <source>
        <dbReference type="Proteomes" id="UP000006327"/>
    </source>
</evidence>
<comment type="caution">
    <text evidence="1">The sequence shown here is derived from an EMBL/GenBank/DDBJ whole genome shotgun (WGS) entry which is preliminary data.</text>
</comment>
<sequence>MTEFWSASELAQRRRSVPKCAILGGIESVFSINLDPH</sequence>
<protein>
    <submittedName>
        <fullName evidence="1">Uncharacterized protein</fullName>
    </submittedName>
</protein>
<accession>K6YMK9</accession>
<dbReference type="EMBL" id="BAEO01000010">
    <property type="protein sequence ID" value="GAC17858.1"/>
    <property type="molecule type" value="Genomic_DNA"/>
</dbReference>
<name>K6YMK9_9ALTE</name>
<keyword evidence="2" id="KW-1185">Reference proteome</keyword>
<reference evidence="1 2" key="1">
    <citation type="journal article" date="2017" name="Antonie Van Leeuwenhoek">
        <title>Rhizobium rhizosphaerae sp. nov., a novel species isolated from rice rhizosphere.</title>
        <authorList>
            <person name="Zhao J.J."/>
            <person name="Zhang J."/>
            <person name="Zhang R.J."/>
            <person name="Zhang C.W."/>
            <person name="Yin H.Q."/>
            <person name="Zhang X.X."/>
        </authorList>
    </citation>
    <scope>NUCLEOTIDE SEQUENCE [LARGE SCALE GENOMIC DNA]</scope>
    <source>
        <strain evidence="1 2">BSs20135</strain>
    </source>
</reference>
<evidence type="ECO:0000313" key="1">
    <source>
        <dbReference type="EMBL" id="GAC17858.1"/>
    </source>
</evidence>
<gene>
    <name evidence="1" type="ORF">GARC_0877</name>
</gene>